<evidence type="ECO:0000256" key="1">
    <source>
        <dbReference type="ARBA" id="ARBA00000085"/>
    </source>
</evidence>
<dbReference type="EMBL" id="CP001032">
    <property type="protein sequence ID" value="ACB77061.1"/>
    <property type="molecule type" value="Genomic_DNA"/>
</dbReference>
<protein>
    <recommendedName>
        <fullName evidence="10">Sensory/regulatory protein RpfC</fullName>
        <ecNumber evidence="2">2.7.13.3</ecNumber>
    </recommendedName>
</protein>
<dbReference type="PRINTS" id="PR00344">
    <property type="entry name" value="BCTRLSENSOR"/>
</dbReference>
<evidence type="ECO:0000256" key="10">
    <source>
        <dbReference type="ARBA" id="ARBA00068150"/>
    </source>
</evidence>
<dbReference type="InterPro" id="IPR005467">
    <property type="entry name" value="His_kinase_dom"/>
</dbReference>
<evidence type="ECO:0000256" key="12">
    <source>
        <dbReference type="SAM" id="Phobius"/>
    </source>
</evidence>
<evidence type="ECO:0000256" key="5">
    <source>
        <dbReference type="ARBA" id="ARBA00022741"/>
    </source>
</evidence>
<evidence type="ECO:0000256" key="8">
    <source>
        <dbReference type="ARBA" id="ARBA00023012"/>
    </source>
</evidence>
<feature type="transmembrane region" description="Helical" evidence="12">
    <location>
        <begin position="63"/>
        <end position="83"/>
    </location>
</feature>
<evidence type="ECO:0000259" key="13">
    <source>
        <dbReference type="PROSITE" id="PS50109"/>
    </source>
</evidence>
<dbReference type="CDD" id="cd17546">
    <property type="entry name" value="REC_hyHK_CKI1_RcsC-like"/>
    <property type="match status" value="1"/>
</dbReference>
<dbReference type="Pfam" id="PF00072">
    <property type="entry name" value="Response_reg"/>
    <property type="match status" value="1"/>
</dbReference>
<keyword evidence="6 15" id="KW-0418">Kinase</keyword>
<dbReference type="InterPro" id="IPR036097">
    <property type="entry name" value="HisK_dim/P_sf"/>
</dbReference>
<evidence type="ECO:0000256" key="2">
    <source>
        <dbReference type="ARBA" id="ARBA00012438"/>
    </source>
</evidence>
<sequence length="606" mass="66376">MELPYQRSRMAAPAPPAPAALPIAAKVDGEMTRLLYRSAGFGLFSNFILAAILVVGTSRSLSWSLHIPWLAAIVLVSGARLRLNLRFRREQPRLETLPRWRRAFVVGVIASGIVWGIAGWVYFGASDSTGRLLLAMILMGLNAGAARSLASVPASYRLYVLTTLGPILLRFATWPDGGWTLALITITYALFLINTMRLHHGDLRRLWQLIFENEELVGTLSQAKERADAANRAKSDFLATMSHEIRTPMNGIMGMLQVLHGSSLTVEQRAQVEIAGNSAESLMRLLNDILDFSKIESGKLEFESVSFDLKAALHDVVSLLRPRAAEKGLALELHLPDNLPDHVIGDSVRLKQVLLNLTGNAIKFTEQGEVALRVRVSQRDTTSARVGFSVRDTGIGMDDATRQKLFQLFSQGDSSMNRRFGGTGLGLAISQRLAEHMGGKIEVRSSPGQGAEFSFELSFATDDARPPRHVTPPVFHRPVAGRLLVVEDDRINQQVIHLLLAKLGLESVILSDGAAAVAAAAQENWDAVIMDCQLPGMDGFEATRQIRRKLAGRPLPIIALTANARPEDRAACVAAGMDDFLTKPVRQDELRACLGKWLQRPAAESR</sequence>
<dbReference type="PROSITE" id="PS50109">
    <property type="entry name" value="HIS_KIN"/>
    <property type="match status" value="1"/>
</dbReference>
<dbReference type="EC" id="2.7.13.3" evidence="2"/>
<dbReference type="InterPro" id="IPR003661">
    <property type="entry name" value="HisK_dim/P_dom"/>
</dbReference>
<evidence type="ECO:0000256" key="3">
    <source>
        <dbReference type="ARBA" id="ARBA00022553"/>
    </source>
</evidence>
<dbReference type="STRING" id="452637.Oter_3786"/>
<dbReference type="SUPFAM" id="SSF52172">
    <property type="entry name" value="CheY-like"/>
    <property type="match status" value="1"/>
</dbReference>
<evidence type="ECO:0000313" key="15">
    <source>
        <dbReference type="EMBL" id="ACB77061.1"/>
    </source>
</evidence>
<evidence type="ECO:0000256" key="6">
    <source>
        <dbReference type="ARBA" id="ARBA00022777"/>
    </source>
</evidence>
<dbReference type="Gene3D" id="3.30.565.10">
    <property type="entry name" value="Histidine kinase-like ATPase, C-terminal domain"/>
    <property type="match status" value="1"/>
</dbReference>
<dbReference type="eggNOG" id="COG2205">
    <property type="taxonomic scope" value="Bacteria"/>
</dbReference>
<dbReference type="Proteomes" id="UP000007013">
    <property type="component" value="Chromosome"/>
</dbReference>
<dbReference type="FunFam" id="3.30.565.10:FF:000010">
    <property type="entry name" value="Sensor histidine kinase RcsC"/>
    <property type="match status" value="1"/>
</dbReference>
<dbReference type="InterPro" id="IPR004358">
    <property type="entry name" value="Sig_transdc_His_kin-like_C"/>
</dbReference>
<dbReference type="HOGENOM" id="CLU_000445_114_75_0"/>
<evidence type="ECO:0000313" key="16">
    <source>
        <dbReference type="Proteomes" id="UP000007013"/>
    </source>
</evidence>
<name>B1ZYG3_OPITP</name>
<dbReference type="Gene3D" id="3.40.50.2300">
    <property type="match status" value="1"/>
</dbReference>
<comment type="subunit">
    <text evidence="9">At low DSF concentrations, interacts with RpfF.</text>
</comment>
<keyword evidence="8" id="KW-0902">Two-component regulatory system</keyword>
<keyword evidence="4 15" id="KW-0808">Transferase</keyword>
<keyword evidence="12" id="KW-0472">Membrane</keyword>
<keyword evidence="12" id="KW-0812">Transmembrane</keyword>
<dbReference type="CDD" id="cd00082">
    <property type="entry name" value="HisKA"/>
    <property type="match status" value="1"/>
</dbReference>
<dbReference type="AlphaFoldDB" id="B1ZYG3"/>
<dbReference type="SUPFAM" id="SSF55874">
    <property type="entry name" value="ATPase domain of HSP90 chaperone/DNA topoisomerase II/histidine kinase"/>
    <property type="match status" value="1"/>
</dbReference>
<dbReference type="InterPro" id="IPR003594">
    <property type="entry name" value="HATPase_dom"/>
</dbReference>
<feature type="transmembrane region" description="Helical" evidence="12">
    <location>
        <begin position="179"/>
        <end position="196"/>
    </location>
</feature>
<feature type="modified residue" description="4-aspartylphosphate" evidence="11">
    <location>
        <position position="531"/>
    </location>
</feature>
<gene>
    <name evidence="15" type="ordered locus">Oter_3786</name>
</gene>
<dbReference type="InterPro" id="IPR011006">
    <property type="entry name" value="CheY-like_superfamily"/>
</dbReference>
<evidence type="ECO:0000256" key="9">
    <source>
        <dbReference type="ARBA" id="ARBA00064003"/>
    </source>
</evidence>
<dbReference type="SMART" id="SM00448">
    <property type="entry name" value="REC"/>
    <property type="match status" value="1"/>
</dbReference>
<evidence type="ECO:0000259" key="14">
    <source>
        <dbReference type="PROSITE" id="PS50110"/>
    </source>
</evidence>
<dbReference type="KEGG" id="ote:Oter_3786"/>
<accession>B1ZYG3</accession>
<dbReference type="GO" id="GO:0005524">
    <property type="term" value="F:ATP binding"/>
    <property type="evidence" value="ECO:0007669"/>
    <property type="project" value="UniProtKB-KW"/>
</dbReference>
<keyword evidence="7" id="KW-0067">ATP-binding</keyword>
<reference evidence="15 16" key="1">
    <citation type="journal article" date="2011" name="J. Bacteriol.">
        <title>Genome sequence of the verrucomicrobium Opitutus terrae PB90-1, an abundant inhabitant of rice paddy soil ecosystems.</title>
        <authorList>
            <person name="van Passel M.W."/>
            <person name="Kant R."/>
            <person name="Palva A."/>
            <person name="Copeland A."/>
            <person name="Lucas S."/>
            <person name="Lapidus A."/>
            <person name="Glavina del Rio T."/>
            <person name="Pitluck S."/>
            <person name="Goltsman E."/>
            <person name="Clum A."/>
            <person name="Sun H."/>
            <person name="Schmutz J."/>
            <person name="Larimer F.W."/>
            <person name="Land M.L."/>
            <person name="Hauser L."/>
            <person name="Kyrpides N."/>
            <person name="Mikhailova N."/>
            <person name="Richardson P.P."/>
            <person name="Janssen P.H."/>
            <person name="de Vos W.M."/>
            <person name="Smidt H."/>
        </authorList>
    </citation>
    <scope>NUCLEOTIDE SEQUENCE [LARGE SCALE GENOMIC DNA]</scope>
    <source>
        <strain evidence="16">DSM 11246 / JCM 15787 / PB90-1</strain>
    </source>
</reference>
<dbReference type="Gene3D" id="1.10.287.130">
    <property type="match status" value="1"/>
</dbReference>
<evidence type="ECO:0000256" key="11">
    <source>
        <dbReference type="PROSITE-ProRule" id="PRU00169"/>
    </source>
</evidence>
<dbReference type="PROSITE" id="PS50110">
    <property type="entry name" value="RESPONSE_REGULATORY"/>
    <property type="match status" value="1"/>
</dbReference>
<feature type="transmembrane region" description="Helical" evidence="12">
    <location>
        <begin position="129"/>
        <end position="149"/>
    </location>
</feature>
<keyword evidence="16" id="KW-1185">Reference proteome</keyword>
<organism evidence="15 16">
    <name type="scientific">Opitutus terrae (strain DSM 11246 / JCM 15787 / PB90-1)</name>
    <dbReference type="NCBI Taxonomy" id="452637"/>
    <lineage>
        <taxon>Bacteria</taxon>
        <taxon>Pseudomonadati</taxon>
        <taxon>Verrucomicrobiota</taxon>
        <taxon>Opitutia</taxon>
        <taxon>Opitutales</taxon>
        <taxon>Opitutaceae</taxon>
        <taxon>Opitutus</taxon>
    </lineage>
</organism>
<feature type="domain" description="Histidine kinase" evidence="13">
    <location>
        <begin position="240"/>
        <end position="461"/>
    </location>
</feature>
<feature type="transmembrane region" description="Helical" evidence="12">
    <location>
        <begin position="34"/>
        <end position="57"/>
    </location>
</feature>
<feature type="transmembrane region" description="Helical" evidence="12">
    <location>
        <begin position="103"/>
        <end position="123"/>
    </location>
</feature>
<feature type="domain" description="Response regulatory" evidence="14">
    <location>
        <begin position="482"/>
        <end position="598"/>
    </location>
</feature>
<dbReference type="CDD" id="cd16922">
    <property type="entry name" value="HATPase_EvgS-ArcB-TorS-like"/>
    <property type="match status" value="1"/>
</dbReference>
<proteinExistence type="predicted"/>
<dbReference type="InterPro" id="IPR036890">
    <property type="entry name" value="HATPase_C_sf"/>
</dbReference>
<dbReference type="SMART" id="SM00387">
    <property type="entry name" value="HATPase_c"/>
    <property type="match status" value="1"/>
</dbReference>
<dbReference type="GO" id="GO:0000155">
    <property type="term" value="F:phosphorelay sensor kinase activity"/>
    <property type="evidence" value="ECO:0007669"/>
    <property type="project" value="InterPro"/>
</dbReference>
<dbReference type="PANTHER" id="PTHR45339:SF1">
    <property type="entry name" value="HYBRID SIGNAL TRANSDUCTION HISTIDINE KINASE J"/>
    <property type="match status" value="1"/>
</dbReference>
<dbReference type="SMART" id="SM00388">
    <property type="entry name" value="HisKA"/>
    <property type="match status" value="1"/>
</dbReference>
<dbReference type="InterPro" id="IPR001789">
    <property type="entry name" value="Sig_transdc_resp-reg_receiver"/>
</dbReference>
<dbReference type="eggNOG" id="COG0784">
    <property type="taxonomic scope" value="Bacteria"/>
</dbReference>
<dbReference type="Pfam" id="PF02518">
    <property type="entry name" value="HATPase_c"/>
    <property type="match status" value="1"/>
</dbReference>
<comment type="catalytic activity">
    <reaction evidence="1">
        <text>ATP + protein L-histidine = ADP + protein N-phospho-L-histidine.</text>
        <dbReference type="EC" id="2.7.13.3"/>
    </reaction>
</comment>
<evidence type="ECO:0000256" key="4">
    <source>
        <dbReference type="ARBA" id="ARBA00022679"/>
    </source>
</evidence>
<keyword evidence="3 11" id="KW-0597">Phosphoprotein</keyword>
<dbReference type="SUPFAM" id="SSF47384">
    <property type="entry name" value="Homodimeric domain of signal transducing histidine kinase"/>
    <property type="match status" value="1"/>
</dbReference>
<dbReference type="FunFam" id="1.10.287.130:FF:000002">
    <property type="entry name" value="Two-component osmosensing histidine kinase"/>
    <property type="match status" value="1"/>
</dbReference>
<dbReference type="PANTHER" id="PTHR45339">
    <property type="entry name" value="HYBRID SIGNAL TRANSDUCTION HISTIDINE KINASE J"/>
    <property type="match status" value="1"/>
</dbReference>
<dbReference type="Pfam" id="PF00512">
    <property type="entry name" value="HisKA"/>
    <property type="match status" value="1"/>
</dbReference>
<evidence type="ECO:0000256" key="7">
    <source>
        <dbReference type="ARBA" id="ARBA00022840"/>
    </source>
</evidence>
<keyword evidence="5" id="KW-0547">Nucleotide-binding</keyword>
<keyword evidence="12" id="KW-1133">Transmembrane helix</keyword>